<keyword evidence="3" id="KW-1185">Reference proteome</keyword>
<dbReference type="InterPro" id="IPR019734">
    <property type="entry name" value="TPR_rpt"/>
</dbReference>
<dbReference type="Gene3D" id="1.25.40.10">
    <property type="entry name" value="Tetratricopeptide repeat domain"/>
    <property type="match status" value="1"/>
</dbReference>
<dbReference type="AlphaFoldDB" id="A0A1I6GD59"/>
<dbReference type="InterPro" id="IPR011990">
    <property type="entry name" value="TPR-like_helical_dom_sf"/>
</dbReference>
<evidence type="ECO:0000313" key="2">
    <source>
        <dbReference type="EMBL" id="SFR40132.1"/>
    </source>
</evidence>
<dbReference type="Proteomes" id="UP000199534">
    <property type="component" value="Unassembled WGS sequence"/>
</dbReference>
<gene>
    <name evidence="2" type="ORF">SAMN04490243_1610</name>
</gene>
<accession>A0A1I6GD59</accession>
<dbReference type="OrthoDB" id="667219at2"/>
<dbReference type="RefSeq" id="WP_092981975.1">
    <property type="nucleotide sequence ID" value="NZ_FOYQ01000001.1"/>
</dbReference>
<name>A0A1I6GD59_9FLAO</name>
<dbReference type="EMBL" id="FOYQ01000001">
    <property type="protein sequence ID" value="SFR40132.1"/>
    <property type="molecule type" value="Genomic_DNA"/>
</dbReference>
<feature type="chain" id="PRO_5011682334" evidence="1">
    <location>
        <begin position="19"/>
        <end position="282"/>
    </location>
</feature>
<dbReference type="Pfam" id="PF13181">
    <property type="entry name" value="TPR_8"/>
    <property type="match status" value="1"/>
</dbReference>
<feature type="signal peptide" evidence="1">
    <location>
        <begin position="1"/>
        <end position="18"/>
    </location>
</feature>
<keyword evidence="1" id="KW-0732">Signal</keyword>
<proteinExistence type="predicted"/>
<dbReference type="SUPFAM" id="SSF48452">
    <property type="entry name" value="TPR-like"/>
    <property type="match status" value="1"/>
</dbReference>
<organism evidence="2 3">
    <name type="scientific">Robiginitalea myxolifaciens</name>
    <dbReference type="NCBI Taxonomy" id="400055"/>
    <lineage>
        <taxon>Bacteria</taxon>
        <taxon>Pseudomonadati</taxon>
        <taxon>Bacteroidota</taxon>
        <taxon>Flavobacteriia</taxon>
        <taxon>Flavobacteriales</taxon>
        <taxon>Flavobacteriaceae</taxon>
        <taxon>Robiginitalea</taxon>
    </lineage>
</organism>
<evidence type="ECO:0000256" key="1">
    <source>
        <dbReference type="SAM" id="SignalP"/>
    </source>
</evidence>
<reference evidence="2 3" key="1">
    <citation type="submission" date="2016-10" db="EMBL/GenBank/DDBJ databases">
        <authorList>
            <person name="de Groot N.N."/>
        </authorList>
    </citation>
    <scope>NUCLEOTIDE SEQUENCE [LARGE SCALE GENOMIC DNA]</scope>
    <source>
        <strain evidence="2 3">DSM 21019</strain>
    </source>
</reference>
<evidence type="ECO:0000313" key="3">
    <source>
        <dbReference type="Proteomes" id="UP000199534"/>
    </source>
</evidence>
<protein>
    <submittedName>
        <fullName evidence="2">Tetratricopeptide repeat-containing protein</fullName>
    </submittedName>
</protein>
<sequence>MRNLVLLVAIFSVFTGIAQSTPRTPESWFDDLTDLYYDGDYWPALLGFERFLAAHPYSELRPRAMYNRASLLRELGKSEEAIIAFKEIMKSDFDELEPYGGIMEQYALFKNRSAAHLAELYLEARQYDKAETYVYLYDKVYPYKHFCGNELTASAIYKASLYARVYFGQGKSEKAIKTLLPHVFYNGLADNGQITELLGEYLPKTYDRDQMIAALEEAIGNFRPKNKEFGYLKLYGVKIPVQSYAFYDWQYPVTEDVENLSWNAKLSMLLENHPVFGRYFNL</sequence>